<keyword evidence="3" id="KW-0285">Flavoprotein</keyword>
<dbReference type="GO" id="GO:0005739">
    <property type="term" value="C:mitochondrion"/>
    <property type="evidence" value="ECO:0007669"/>
    <property type="project" value="EnsemblFungi"/>
</dbReference>
<dbReference type="GO" id="GO:0050660">
    <property type="term" value="F:flavin adenine dinucleotide binding"/>
    <property type="evidence" value="ECO:0007669"/>
    <property type="project" value="TreeGrafter"/>
</dbReference>
<evidence type="ECO:0008006" key="11">
    <source>
        <dbReference type="Google" id="ProtNLM"/>
    </source>
</evidence>
<dbReference type="InterPro" id="IPR017938">
    <property type="entry name" value="Riboflavin_synthase-like_b-brl"/>
</dbReference>
<keyword evidence="4" id="KW-0274">FAD</keyword>
<dbReference type="GO" id="GO:0097361">
    <property type="term" value="C:cytosolic [4Fe-4S] assembly targeting complex"/>
    <property type="evidence" value="ECO:0007669"/>
    <property type="project" value="EnsemblFungi"/>
</dbReference>
<dbReference type="EMBL" id="FQNF01000049">
    <property type="protein sequence ID" value="SGZ40393.1"/>
    <property type="molecule type" value="Genomic_DNA"/>
</dbReference>
<dbReference type="GO" id="GO:0010181">
    <property type="term" value="F:FMN binding"/>
    <property type="evidence" value="ECO:0007669"/>
    <property type="project" value="InterPro"/>
</dbReference>
<evidence type="ECO:0000256" key="3">
    <source>
        <dbReference type="ARBA" id="ARBA00022630"/>
    </source>
</evidence>
<evidence type="ECO:0000256" key="4">
    <source>
        <dbReference type="ARBA" id="ARBA00022827"/>
    </source>
</evidence>
<dbReference type="SUPFAM" id="SSF63380">
    <property type="entry name" value="Riboflavin synthase domain-like"/>
    <property type="match status" value="1"/>
</dbReference>
<evidence type="ECO:0000313" key="9">
    <source>
        <dbReference type="EMBL" id="SGZ40393.1"/>
    </source>
</evidence>
<dbReference type="PANTHER" id="PTHR19384:SF10">
    <property type="entry name" value="NADPH-DEPENDENT DIFLAVIN OXIDOREDUCTASE 1"/>
    <property type="match status" value="1"/>
</dbReference>
<accession>A0A1L0CPI9</accession>
<dbReference type="InterPro" id="IPR003097">
    <property type="entry name" value="CysJ-like_FAD-binding"/>
</dbReference>
<dbReference type="GO" id="GO:0016226">
    <property type="term" value="P:iron-sulfur cluster assembly"/>
    <property type="evidence" value="ECO:0007669"/>
    <property type="project" value="EnsemblFungi"/>
</dbReference>
<feature type="domain" description="FAD-binding FR-type" evidence="8">
    <location>
        <begin position="197"/>
        <end position="465"/>
    </location>
</feature>
<evidence type="ECO:0000256" key="1">
    <source>
        <dbReference type="ARBA" id="ARBA00001917"/>
    </source>
</evidence>
<dbReference type="Pfam" id="PF00175">
    <property type="entry name" value="NAD_binding_1"/>
    <property type="match status" value="1"/>
</dbReference>
<name>A0A1L0CPI9_9ASCO</name>
<dbReference type="GO" id="GO:0034599">
    <property type="term" value="P:cellular response to oxidative stress"/>
    <property type="evidence" value="ECO:0007669"/>
    <property type="project" value="EnsemblFungi"/>
</dbReference>
<evidence type="ECO:0000256" key="6">
    <source>
        <dbReference type="ARBA" id="ARBA00023002"/>
    </source>
</evidence>
<dbReference type="GO" id="GO:0006809">
    <property type="term" value="P:nitric oxide biosynthetic process"/>
    <property type="evidence" value="ECO:0007669"/>
    <property type="project" value="EnsemblFungi"/>
</dbReference>
<dbReference type="PROSITE" id="PS00201">
    <property type="entry name" value="FLAVODOXIN"/>
    <property type="match status" value="1"/>
</dbReference>
<organism evidence="9 10">
    <name type="scientific">Hanseniaspora guilliermondii</name>
    <dbReference type="NCBI Taxonomy" id="56406"/>
    <lineage>
        <taxon>Eukaryota</taxon>
        <taxon>Fungi</taxon>
        <taxon>Dikarya</taxon>
        <taxon>Ascomycota</taxon>
        <taxon>Saccharomycotina</taxon>
        <taxon>Saccharomycetes</taxon>
        <taxon>Saccharomycodales</taxon>
        <taxon>Saccharomycodaceae</taxon>
        <taxon>Hanseniaspora</taxon>
    </lineage>
</organism>
<dbReference type="Proteomes" id="UP000183365">
    <property type="component" value="Unassembled WGS sequence"/>
</dbReference>
<dbReference type="AlphaFoldDB" id="A0A1L0CPI9"/>
<evidence type="ECO:0000313" key="10">
    <source>
        <dbReference type="Proteomes" id="UP000183365"/>
    </source>
</evidence>
<protein>
    <recommendedName>
        <fullName evidence="11">NADPH-dependent diflavin oxidoreductase 1</fullName>
    </recommendedName>
</protein>
<keyword evidence="10" id="KW-1185">Reference proteome</keyword>
<dbReference type="VEuPathDB" id="FungiDB:HGUI_02593"/>
<dbReference type="Gene3D" id="2.40.30.10">
    <property type="entry name" value="Translation factors"/>
    <property type="match status" value="2"/>
</dbReference>
<sequence>MVDTLLLYGSESGMTEDIADQVSYKLLHNKIDHVISSFDDIDIEKYAPLFKSEVYKNIIIISSTAGQGELPLNIRTSELWNFFKTNELNFSNTSFYFLGVGDSLYLKFQHAIRLLKLRICDRFNGNFKLKMEIDVTGMKGDGSTDQVLPVFIKQLVNQLSDTEEYINDKVFISKGILLKLSDSAEANFQASFNKKNPYWFESEVLMNNRLTNEDYHTDIRQVVLNNKFKYQFSPGDTISIRPQNDHACINKFFELQPHLKQYRFTNVLMQDDEQKTYQTLEDILRYEVDLKSVPKRNFFMRIWNFQSMKKQNVNFEVIHDMDSYKPTNIVLDNDFEDKEELETLNSHKRKLFEFGHSLDPYDYIEYVVQPRRTILEILFDFEYIKIPFAYMLQILPKIKERQYSISSSDLSSQNFEITAKVVEYETLLLEKRKGLCTNYIKRLTPGNKIKIKLNSLNLWDKLEEPIMQGAESIILIGPGVGIAPIKSFCDNDDYTMFNKYVYFGNRNKDMDYIYESFWENPKRSDIIMRKCFSRDGGEERYVQDMLWNDKALIFDLVVNQNAIVYICGSSGQMPTQVKLTFIEIIKTIGNDENAEQYVNEMIKFNRYIQETW</sequence>
<feature type="domain" description="Flavodoxin-like" evidence="7">
    <location>
        <begin position="4"/>
        <end position="156"/>
    </location>
</feature>
<dbReference type="GO" id="GO:0009055">
    <property type="term" value="F:electron transfer activity"/>
    <property type="evidence" value="ECO:0007669"/>
    <property type="project" value="InterPro"/>
</dbReference>
<dbReference type="InterPro" id="IPR008254">
    <property type="entry name" value="Flavodoxin/NO_synth"/>
</dbReference>
<dbReference type="SUPFAM" id="SSF52218">
    <property type="entry name" value="Flavoproteins"/>
    <property type="match status" value="1"/>
</dbReference>
<proteinExistence type="predicted"/>
<reference evidence="10" key="1">
    <citation type="submission" date="2016-11" db="EMBL/GenBank/DDBJ databases">
        <authorList>
            <person name="Guldener U."/>
        </authorList>
    </citation>
    <scope>NUCLEOTIDE SEQUENCE [LARGE SCALE GENOMIC DNA]</scope>
</reference>
<comment type="cofactor">
    <cofactor evidence="2">
        <name>FAD</name>
        <dbReference type="ChEBI" id="CHEBI:57692"/>
    </cofactor>
</comment>
<dbReference type="Gene3D" id="3.40.50.360">
    <property type="match status" value="1"/>
</dbReference>
<evidence type="ECO:0000256" key="2">
    <source>
        <dbReference type="ARBA" id="ARBA00001974"/>
    </source>
</evidence>
<dbReference type="InterPro" id="IPR029039">
    <property type="entry name" value="Flavoprotein-like_sf"/>
</dbReference>
<dbReference type="PRINTS" id="PR00371">
    <property type="entry name" value="FPNCR"/>
</dbReference>
<gene>
    <name evidence="9" type="ORF">HGUI_02593</name>
</gene>
<keyword evidence="5" id="KW-0521">NADP</keyword>
<dbReference type="SUPFAM" id="SSF52343">
    <property type="entry name" value="Ferredoxin reductase-like, C-terminal NADP-linked domain"/>
    <property type="match status" value="1"/>
</dbReference>
<dbReference type="Pfam" id="PF00667">
    <property type="entry name" value="FAD_binding_1"/>
    <property type="match status" value="1"/>
</dbReference>
<dbReference type="InterPro" id="IPR017927">
    <property type="entry name" value="FAD-bd_FR_type"/>
</dbReference>
<dbReference type="Gene3D" id="3.40.50.80">
    <property type="entry name" value="Nucleotide-binding domain of ferredoxin-NADP reductase (FNR) module"/>
    <property type="match status" value="1"/>
</dbReference>
<comment type="cofactor">
    <cofactor evidence="1">
        <name>FMN</name>
        <dbReference type="ChEBI" id="CHEBI:58210"/>
    </cofactor>
</comment>
<dbReference type="InterPro" id="IPR001433">
    <property type="entry name" value="OxRdtase_FAD/NAD-bd"/>
</dbReference>
<dbReference type="Gene3D" id="1.20.990.10">
    <property type="entry name" value="NADPH-cytochrome p450 Reductase, Chain A, domain 3"/>
    <property type="match status" value="2"/>
</dbReference>
<dbReference type="GO" id="GO:0045429">
    <property type="term" value="P:positive regulation of nitric oxide biosynthetic process"/>
    <property type="evidence" value="ECO:0007669"/>
    <property type="project" value="EnsemblFungi"/>
</dbReference>
<evidence type="ECO:0000259" key="8">
    <source>
        <dbReference type="PROSITE" id="PS51384"/>
    </source>
</evidence>
<dbReference type="InterPro" id="IPR039261">
    <property type="entry name" value="FNR_nucleotide-bd"/>
</dbReference>
<dbReference type="PROSITE" id="PS50902">
    <property type="entry name" value="FLAVODOXIN_LIKE"/>
    <property type="match status" value="1"/>
</dbReference>
<dbReference type="PROSITE" id="PS51384">
    <property type="entry name" value="FAD_FR"/>
    <property type="match status" value="1"/>
</dbReference>
<dbReference type="GO" id="GO:0005829">
    <property type="term" value="C:cytosol"/>
    <property type="evidence" value="ECO:0007669"/>
    <property type="project" value="EnsemblFungi"/>
</dbReference>
<dbReference type="Pfam" id="PF00258">
    <property type="entry name" value="Flavodoxin_1"/>
    <property type="match status" value="1"/>
</dbReference>
<dbReference type="GO" id="GO:0160246">
    <property type="term" value="F:NADPH-iron-sulfur [2Fe-2S] protein oxidoreductase activity"/>
    <property type="evidence" value="ECO:0007669"/>
    <property type="project" value="EnsemblFungi"/>
</dbReference>
<dbReference type="InterPro" id="IPR001709">
    <property type="entry name" value="Flavoprot_Pyr_Nucl_cyt_Rdtase"/>
</dbReference>
<evidence type="ECO:0000259" key="7">
    <source>
        <dbReference type="PROSITE" id="PS50902"/>
    </source>
</evidence>
<dbReference type="PANTHER" id="PTHR19384">
    <property type="entry name" value="NITRIC OXIDE SYNTHASE-RELATED"/>
    <property type="match status" value="1"/>
</dbReference>
<keyword evidence="6" id="KW-0560">Oxidoreductase</keyword>
<dbReference type="InterPro" id="IPR001226">
    <property type="entry name" value="Flavodoxin_CS"/>
</dbReference>
<dbReference type="InterPro" id="IPR023173">
    <property type="entry name" value="NADPH_Cyt_P450_Rdtase_alpha"/>
</dbReference>
<evidence type="ECO:0000256" key="5">
    <source>
        <dbReference type="ARBA" id="ARBA00022857"/>
    </source>
</evidence>
<dbReference type="OrthoDB" id="1856718at2759"/>